<dbReference type="Proteomes" id="UP000324222">
    <property type="component" value="Unassembled WGS sequence"/>
</dbReference>
<organism evidence="1 2">
    <name type="scientific">Portunus trituberculatus</name>
    <name type="common">Swimming crab</name>
    <name type="synonym">Neptunus trituberculatus</name>
    <dbReference type="NCBI Taxonomy" id="210409"/>
    <lineage>
        <taxon>Eukaryota</taxon>
        <taxon>Metazoa</taxon>
        <taxon>Ecdysozoa</taxon>
        <taxon>Arthropoda</taxon>
        <taxon>Crustacea</taxon>
        <taxon>Multicrustacea</taxon>
        <taxon>Malacostraca</taxon>
        <taxon>Eumalacostraca</taxon>
        <taxon>Eucarida</taxon>
        <taxon>Decapoda</taxon>
        <taxon>Pleocyemata</taxon>
        <taxon>Brachyura</taxon>
        <taxon>Eubrachyura</taxon>
        <taxon>Portunoidea</taxon>
        <taxon>Portunidae</taxon>
        <taxon>Portuninae</taxon>
        <taxon>Portunus</taxon>
    </lineage>
</organism>
<reference evidence="1 2" key="1">
    <citation type="submission" date="2019-05" db="EMBL/GenBank/DDBJ databases">
        <title>Another draft genome of Portunus trituberculatus and its Hox gene families provides insights of decapod evolution.</title>
        <authorList>
            <person name="Jeong J.-H."/>
            <person name="Song I."/>
            <person name="Kim S."/>
            <person name="Choi T."/>
            <person name="Kim D."/>
            <person name="Ryu S."/>
            <person name="Kim W."/>
        </authorList>
    </citation>
    <scope>NUCLEOTIDE SEQUENCE [LARGE SCALE GENOMIC DNA]</scope>
    <source>
        <tissue evidence="1">Muscle</tissue>
    </source>
</reference>
<name>A0A5B7JRH5_PORTR</name>
<evidence type="ECO:0000313" key="1">
    <source>
        <dbReference type="EMBL" id="MPD00522.1"/>
    </source>
</evidence>
<comment type="caution">
    <text evidence="1">The sequence shown here is derived from an EMBL/GenBank/DDBJ whole genome shotgun (WGS) entry which is preliminary data.</text>
</comment>
<gene>
    <name evidence="1" type="ORF">E2C01_095997</name>
</gene>
<dbReference type="EMBL" id="VSRR010123307">
    <property type="protein sequence ID" value="MPD00522.1"/>
    <property type="molecule type" value="Genomic_DNA"/>
</dbReference>
<sequence length="8" mass="1039">MRLRLSYT</sequence>
<protein>
    <submittedName>
        <fullName evidence="1">Uncharacterized protein</fullName>
    </submittedName>
</protein>
<keyword evidence="2" id="KW-1185">Reference proteome</keyword>
<evidence type="ECO:0000313" key="2">
    <source>
        <dbReference type="Proteomes" id="UP000324222"/>
    </source>
</evidence>
<accession>A0A5B7JRH5</accession>
<proteinExistence type="predicted"/>